<comment type="subcellular location">
    <subcellularLocation>
        <location evidence="1 4">Bacterial flagellum basal body</location>
    </subcellularLocation>
</comment>
<reference evidence="6 7" key="1">
    <citation type="submission" date="2023-07" db="EMBL/GenBank/DDBJ databases">
        <title>Genomic Encyclopedia of Type Strains, Phase IV (KMG-IV): sequencing the most valuable type-strain genomes for metagenomic binning, comparative biology and taxonomic classification.</title>
        <authorList>
            <person name="Goeker M."/>
        </authorList>
    </citation>
    <scope>NUCLEOTIDE SEQUENCE [LARGE SCALE GENOMIC DNA]</scope>
    <source>
        <strain evidence="6 7">DSM 20694</strain>
    </source>
</reference>
<comment type="similarity">
    <text evidence="2 4">Belongs to the FliE family.</text>
</comment>
<dbReference type="PRINTS" id="PR01006">
    <property type="entry name" value="FLGHOOKFLIE"/>
</dbReference>
<gene>
    <name evidence="4" type="primary">fliE</name>
    <name evidence="6" type="ORF">J2S18_001833</name>
</gene>
<dbReference type="RefSeq" id="WP_307485991.1">
    <property type="nucleotide sequence ID" value="NZ_JAUSUF010000005.1"/>
</dbReference>
<evidence type="ECO:0000256" key="5">
    <source>
        <dbReference type="NCBIfam" id="TIGR00205"/>
    </source>
</evidence>
<comment type="caution">
    <text evidence="6">The sequence shown here is derived from an EMBL/GenBank/DDBJ whole genome shotgun (WGS) entry which is preliminary data.</text>
</comment>
<organism evidence="6 7">
    <name type="scientific">Eubacterium multiforme</name>
    <dbReference type="NCBI Taxonomy" id="83339"/>
    <lineage>
        <taxon>Bacteria</taxon>
        <taxon>Bacillati</taxon>
        <taxon>Bacillota</taxon>
        <taxon>Clostridia</taxon>
        <taxon>Eubacteriales</taxon>
        <taxon>Eubacteriaceae</taxon>
        <taxon>Eubacterium</taxon>
    </lineage>
</organism>
<dbReference type="HAMAP" id="MF_00724">
    <property type="entry name" value="FliE"/>
    <property type="match status" value="1"/>
</dbReference>
<protein>
    <recommendedName>
        <fullName evidence="4 5">Flagellar hook-basal body complex protein FliE</fullName>
    </recommendedName>
</protein>
<evidence type="ECO:0000256" key="1">
    <source>
        <dbReference type="ARBA" id="ARBA00004117"/>
    </source>
</evidence>
<evidence type="ECO:0000313" key="7">
    <source>
        <dbReference type="Proteomes" id="UP001228504"/>
    </source>
</evidence>
<accession>A0ABT9UU98</accession>
<evidence type="ECO:0000256" key="3">
    <source>
        <dbReference type="ARBA" id="ARBA00023143"/>
    </source>
</evidence>
<dbReference type="PANTHER" id="PTHR34653:SF1">
    <property type="entry name" value="FLAGELLAR HOOK-BASAL BODY COMPLEX PROTEIN FLIE"/>
    <property type="match status" value="1"/>
</dbReference>
<proteinExistence type="inferred from homology"/>
<dbReference type="NCBIfam" id="TIGR00205">
    <property type="entry name" value="fliE"/>
    <property type="match status" value="1"/>
</dbReference>
<keyword evidence="6" id="KW-0966">Cell projection</keyword>
<dbReference type="Proteomes" id="UP001228504">
    <property type="component" value="Unassembled WGS sequence"/>
</dbReference>
<sequence length="100" mass="11054">MNIGSVGALNSLVNNFDAQKAVETKENSGNFSKVLGDAINKVNELQVTADNKAESLIKGENVNMHDVMLSMQEAQVSMQLLIETRNKVVEAYQEINRMQL</sequence>
<keyword evidence="6" id="KW-0282">Flagellum</keyword>
<dbReference type="Pfam" id="PF02049">
    <property type="entry name" value="FliE"/>
    <property type="match status" value="1"/>
</dbReference>
<keyword evidence="6" id="KW-0969">Cilium</keyword>
<name>A0ABT9UU98_9FIRM</name>
<keyword evidence="3 4" id="KW-0975">Bacterial flagellum</keyword>
<dbReference type="InterPro" id="IPR001624">
    <property type="entry name" value="FliE"/>
</dbReference>
<evidence type="ECO:0000313" key="6">
    <source>
        <dbReference type="EMBL" id="MDQ0149902.1"/>
    </source>
</evidence>
<keyword evidence="7" id="KW-1185">Reference proteome</keyword>
<dbReference type="PANTHER" id="PTHR34653">
    <property type="match status" value="1"/>
</dbReference>
<evidence type="ECO:0000256" key="4">
    <source>
        <dbReference type="HAMAP-Rule" id="MF_00724"/>
    </source>
</evidence>
<dbReference type="EMBL" id="JAUSUF010000005">
    <property type="protein sequence ID" value="MDQ0149902.1"/>
    <property type="molecule type" value="Genomic_DNA"/>
</dbReference>
<evidence type="ECO:0000256" key="2">
    <source>
        <dbReference type="ARBA" id="ARBA00009272"/>
    </source>
</evidence>